<feature type="compositionally biased region" description="Basic residues" evidence="1">
    <location>
        <begin position="423"/>
        <end position="439"/>
    </location>
</feature>
<feature type="transmembrane region" description="Helical" evidence="2">
    <location>
        <begin position="112"/>
        <end position="131"/>
    </location>
</feature>
<dbReference type="AlphaFoldDB" id="A0A8J8P3R1"/>
<evidence type="ECO:0008006" key="5">
    <source>
        <dbReference type="Google" id="ProtNLM"/>
    </source>
</evidence>
<feature type="transmembrane region" description="Helical" evidence="2">
    <location>
        <begin position="176"/>
        <end position="199"/>
    </location>
</feature>
<evidence type="ECO:0000313" key="4">
    <source>
        <dbReference type="Proteomes" id="UP000785679"/>
    </source>
</evidence>
<keyword evidence="4" id="KW-1185">Reference proteome</keyword>
<accession>A0A8J8P3R1</accession>
<evidence type="ECO:0000313" key="3">
    <source>
        <dbReference type="EMBL" id="TNV86723.1"/>
    </source>
</evidence>
<dbReference type="Proteomes" id="UP000785679">
    <property type="component" value="Unassembled WGS sequence"/>
</dbReference>
<organism evidence="3 4">
    <name type="scientific">Halteria grandinella</name>
    <dbReference type="NCBI Taxonomy" id="5974"/>
    <lineage>
        <taxon>Eukaryota</taxon>
        <taxon>Sar</taxon>
        <taxon>Alveolata</taxon>
        <taxon>Ciliophora</taxon>
        <taxon>Intramacronucleata</taxon>
        <taxon>Spirotrichea</taxon>
        <taxon>Stichotrichia</taxon>
        <taxon>Sporadotrichida</taxon>
        <taxon>Halteriidae</taxon>
        <taxon>Halteria</taxon>
    </lineage>
</organism>
<keyword evidence="2" id="KW-1133">Transmembrane helix</keyword>
<keyword evidence="2" id="KW-0472">Membrane</keyword>
<feature type="region of interest" description="Disordered" evidence="1">
    <location>
        <begin position="409"/>
        <end position="450"/>
    </location>
</feature>
<dbReference type="OrthoDB" id="327433at2759"/>
<comment type="caution">
    <text evidence="3">The sequence shown here is derived from an EMBL/GenBank/DDBJ whole genome shotgun (WGS) entry which is preliminary data.</text>
</comment>
<proteinExistence type="predicted"/>
<gene>
    <name evidence="3" type="ORF">FGO68_gene14370</name>
</gene>
<feature type="transmembrane region" description="Helical" evidence="2">
    <location>
        <begin position="12"/>
        <end position="34"/>
    </location>
</feature>
<name>A0A8J8P3R1_HALGN</name>
<sequence length="450" mass="50814">MQQVQQNVGLALLPISFALSFVMSFFVQFIFSLLNDLSALMLLSLLPIYAPGLAQPIQSTILGLVQLDLLQTDKWVPQLLFPDDADDGPLNECFNMGGYSSQQSLLNAGSSFVYLGIIGCGFTFLGVFKIFGCSRAYQRFAAFLKWNLVIRFILQQLPALVMAASINTYSFQVASVSLIICAVMSSLVLASVPAIVWWFKKTIEKCVEDKVLQYEGGESEKSGQCNTLTDGLNLTTTLGRHWNLVYLLRQISLVFILVFLRDHPTFQLLLIHLKQITLQSSILHSTPLQSQLENRVSLFNELMISAYLYTLQCLLMLIDDDNLRTVLGWALLAILALTISANLAKTCLLVYQEASVRLRRRRARKYSIQITCTTTQSKQPVDEMLVVQDICADATTNKSHLDLIREEIKEEEEEEKEGMHPQVTRKKKKTTRRLLKRKKFEAPHTVEAQC</sequence>
<evidence type="ECO:0000256" key="2">
    <source>
        <dbReference type="SAM" id="Phobius"/>
    </source>
</evidence>
<feature type="transmembrane region" description="Helical" evidence="2">
    <location>
        <begin position="152"/>
        <end position="170"/>
    </location>
</feature>
<protein>
    <recommendedName>
        <fullName evidence="5">Transmembrane protein</fullName>
    </recommendedName>
</protein>
<feature type="transmembrane region" description="Helical" evidence="2">
    <location>
        <begin position="298"/>
        <end position="318"/>
    </location>
</feature>
<reference evidence="3" key="1">
    <citation type="submission" date="2019-06" db="EMBL/GenBank/DDBJ databases">
        <authorList>
            <person name="Zheng W."/>
        </authorList>
    </citation>
    <scope>NUCLEOTIDE SEQUENCE</scope>
    <source>
        <strain evidence="3">QDHG01</strain>
    </source>
</reference>
<evidence type="ECO:0000256" key="1">
    <source>
        <dbReference type="SAM" id="MobiDB-lite"/>
    </source>
</evidence>
<feature type="transmembrane region" description="Helical" evidence="2">
    <location>
        <begin position="330"/>
        <end position="351"/>
    </location>
</feature>
<dbReference type="EMBL" id="RRYP01000873">
    <property type="protein sequence ID" value="TNV86723.1"/>
    <property type="molecule type" value="Genomic_DNA"/>
</dbReference>
<keyword evidence="2" id="KW-0812">Transmembrane</keyword>